<reference evidence="4" key="1">
    <citation type="submission" date="2021-03" db="EMBL/GenBank/DDBJ databases">
        <title>Revisited historic fungal species revealed as producer of novel bioactive compounds through whole genome sequencing and comparative genomics.</title>
        <authorList>
            <person name="Vignolle G.A."/>
            <person name="Hochenegger N."/>
            <person name="Mach R.L."/>
            <person name="Mach-Aigner A.R."/>
            <person name="Javad Rahimi M."/>
            <person name="Salim K.A."/>
            <person name="Chan C.M."/>
            <person name="Lim L.B.L."/>
            <person name="Cai F."/>
            <person name="Druzhinina I.S."/>
            <person name="U'Ren J.M."/>
            <person name="Derntl C."/>
        </authorList>
    </citation>
    <scope>NUCLEOTIDE SEQUENCE</scope>
    <source>
        <strain evidence="4">TUCIM 5799</strain>
    </source>
</reference>
<dbReference type="AlphaFoldDB" id="A0A9P9WPC9"/>
<feature type="region of interest" description="Disordered" evidence="2">
    <location>
        <begin position="222"/>
        <end position="386"/>
    </location>
</feature>
<dbReference type="PANTHER" id="PTHR42067">
    <property type="entry name" value="YALI0C15378P"/>
    <property type="match status" value="1"/>
</dbReference>
<dbReference type="SUPFAM" id="SSF58022">
    <property type="entry name" value="XRCC4, C-terminal oligomerization domain"/>
    <property type="match status" value="1"/>
</dbReference>
<feature type="coiled-coil region" evidence="1">
    <location>
        <begin position="149"/>
        <end position="212"/>
    </location>
</feature>
<keyword evidence="5" id="KW-1185">Reference proteome</keyword>
<gene>
    <name evidence="4" type="ORF">JX265_005164</name>
</gene>
<feature type="compositionally biased region" description="Acidic residues" evidence="2">
    <location>
        <begin position="376"/>
        <end position="386"/>
    </location>
</feature>
<evidence type="ECO:0000259" key="3">
    <source>
        <dbReference type="Pfam" id="PF21924"/>
    </source>
</evidence>
<dbReference type="Pfam" id="PF21924">
    <property type="entry name" value="XRCC4_CC"/>
    <property type="match status" value="1"/>
</dbReference>
<feature type="compositionally biased region" description="Basic residues" evidence="2">
    <location>
        <begin position="311"/>
        <end position="327"/>
    </location>
</feature>
<feature type="domain" description="XRCC4 coiled-coil" evidence="3">
    <location>
        <begin position="163"/>
        <end position="208"/>
    </location>
</feature>
<name>A0A9P9WPC9_9PEZI</name>
<feature type="compositionally biased region" description="Basic and acidic residues" evidence="2">
    <location>
        <begin position="257"/>
        <end position="270"/>
    </location>
</feature>
<accession>A0A9P9WPC9</accession>
<evidence type="ECO:0000313" key="5">
    <source>
        <dbReference type="Proteomes" id="UP000829685"/>
    </source>
</evidence>
<dbReference type="EMBL" id="JAFIMR010000010">
    <property type="protein sequence ID" value="KAI1873542.1"/>
    <property type="molecule type" value="Genomic_DNA"/>
</dbReference>
<dbReference type="Proteomes" id="UP000829685">
    <property type="component" value="Unassembled WGS sequence"/>
</dbReference>
<dbReference type="PANTHER" id="PTHR42067:SF1">
    <property type="entry name" value="MITOTIC APPARATUS PROTEIN P62"/>
    <property type="match status" value="1"/>
</dbReference>
<dbReference type="InterPro" id="IPR014751">
    <property type="entry name" value="XRCC4-like_C"/>
</dbReference>
<organism evidence="4 5">
    <name type="scientific">Neoarthrinium moseri</name>
    <dbReference type="NCBI Taxonomy" id="1658444"/>
    <lineage>
        <taxon>Eukaryota</taxon>
        <taxon>Fungi</taxon>
        <taxon>Dikarya</taxon>
        <taxon>Ascomycota</taxon>
        <taxon>Pezizomycotina</taxon>
        <taxon>Sordariomycetes</taxon>
        <taxon>Xylariomycetidae</taxon>
        <taxon>Amphisphaeriales</taxon>
        <taxon>Apiosporaceae</taxon>
        <taxon>Neoarthrinium</taxon>
    </lineage>
</organism>
<evidence type="ECO:0000313" key="4">
    <source>
        <dbReference type="EMBL" id="KAI1873542.1"/>
    </source>
</evidence>
<dbReference type="Gene3D" id="1.20.5.370">
    <property type="match status" value="1"/>
</dbReference>
<proteinExistence type="predicted"/>
<protein>
    <recommendedName>
        <fullName evidence="3">XRCC4 coiled-coil domain-containing protein</fullName>
    </recommendedName>
</protein>
<evidence type="ECO:0000256" key="2">
    <source>
        <dbReference type="SAM" id="MobiDB-lite"/>
    </source>
</evidence>
<sequence length="386" mass="43217">MADSPVLRFPISGKKDEFYLLQVIPNGKQHPLDLRLVGTEGTGAYEVKLRHRRVNEWKAPSGHCTDEEWEQILISTLIEPDHVHARDIEIKADLQSESTTLNFRKNIQGITQRLGSIKLKEFDIVTDPKTGADNGPQLFDWCVAAIGSRARVLDDLAAATAKAEELEKSVNELKTQLEDIIKAKEDDERQLLEKFRDLLNEKKLKIRQQNRLLASADVNPDKLENVGASQNTMRKARASRGGKRKAAQESSDESDDGFTKMDVDQSTDIKEEPEDDQDMDAQETTDEEQGAETQSEDEDVEDPPEPPAKSTTKRKPTARSAASRRRASSSPKSSRKGKGDATPPTDDEDDDDVSPPRRTLPYQTKNRKPESPKTADDDETESDDEL</sequence>
<dbReference type="InterPro" id="IPR053962">
    <property type="entry name" value="XRCC4_CC"/>
</dbReference>
<evidence type="ECO:0000256" key="1">
    <source>
        <dbReference type="SAM" id="Coils"/>
    </source>
</evidence>
<feature type="compositionally biased region" description="Acidic residues" evidence="2">
    <location>
        <begin position="271"/>
        <end position="304"/>
    </location>
</feature>
<dbReference type="OrthoDB" id="8064436at2759"/>
<keyword evidence="1" id="KW-0175">Coiled coil</keyword>
<feature type="compositionally biased region" description="Basic residues" evidence="2">
    <location>
        <begin position="234"/>
        <end position="245"/>
    </location>
</feature>
<comment type="caution">
    <text evidence="4">The sequence shown here is derived from an EMBL/GenBank/DDBJ whole genome shotgun (WGS) entry which is preliminary data.</text>
</comment>